<dbReference type="Pfam" id="PF00420">
    <property type="entry name" value="Oxidored_q2"/>
    <property type="match status" value="1"/>
</dbReference>
<dbReference type="eggNOG" id="COG1006">
    <property type="taxonomic scope" value="Bacteria"/>
</dbReference>
<evidence type="ECO:0000256" key="5">
    <source>
        <dbReference type="ARBA" id="ARBA00022989"/>
    </source>
</evidence>
<dbReference type="PANTHER" id="PTHR34583:SF2">
    <property type="entry name" value="ANTIPORTER SUBUNIT MNHC2-RELATED"/>
    <property type="match status" value="1"/>
</dbReference>
<keyword evidence="8" id="KW-0830">Ubiquinone</keyword>
<accession>B3EJZ1</accession>
<feature type="transmembrane region" description="Helical" evidence="7">
    <location>
        <begin position="6"/>
        <end position="21"/>
    </location>
</feature>
<evidence type="ECO:0000256" key="4">
    <source>
        <dbReference type="ARBA" id="ARBA00022692"/>
    </source>
</evidence>
<evidence type="ECO:0000313" key="8">
    <source>
        <dbReference type="EMBL" id="ACE03059.1"/>
    </source>
</evidence>
<dbReference type="EMBL" id="CP001101">
    <property type="protein sequence ID" value="ACE03059.1"/>
    <property type="molecule type" value="Genomic_DNA"/>
</dbReference>
<dbReference type="Gene3D" id="1.10.287.3510">
    <property type="match status" value="1"/>
</dbReference>
<dbReference type="GO" id="GO:0005886">
    <property type="term" value="C:plasma membrane"/>
    <property type="evidence" value="ECO:0007669"/>
    <property type="project" value="UniProtKB-SubCell"/>
</dbReference>
<dbReference type="HOGENOM" id="CLU_082058_3_1_10"/>
<sequence>MTFLLAVIIGVLYAAGTYLILRRSMVKVIFGLIFLGHAANLMIFTVGRLTKGAPAFVPEGMEGFTEPFADPLPQALILTAIVIGFGVQAFTIVLFKRTYQTVGTEDLDKMKSTDQLPGEEL</sequence>
<dbReference type="STRING" id="331678.Cphamn1_0076"/>
<dbReference type="InterPro" id="IPR039428">
    <property type="entry name" value="NUOK/Mnh_C1-like"/>
</dbReference>
<dbReference type="AlphaFoldDB" id="B3EJZ1"/>
<evidence type="ECO:0000256" key="7">
    <source>
        <dbReference type="SAM" id="Phobius"/>
    </source>
</evidence>
<evidence type="ECO:0000256" key="3">
    <source>
        <dbReference type="ARBA" id="ARBA00022475"/>
    </source>
</evidence>
<dbReference type="OrthoDB" id="9799219at2"/>
<comment type="subcellular location">
    <subcellularLocation>
        <location evidence="1">Cell membrane</location>
        <topology evidence="1">Multi-pass membrane protein</topology>
    </subcellularLocation>
</comment>
<name>B3EJZ1_CHLPB</name>
<feature type="transmembrane region" description="Helical" evidence="7">
    <location>
        <begin position="28"/>
        <end position="47"/>
    </location>
</feature>
<evidence type="ECO:0000256" key="6">
    <source>
        <dbReference type="ARBA" id="ARBA00023136"/>
    </source>
</evidence>
<evidence type="ECO:0000256" key="2">
    <source>
        <dbReference type="ARBA" id="ARBA00010388"/>
    </source>
</evidence>
<keyword evidence="4 7" id="KW-0812">Transmembrane</keyword>
<keyword evidence="3" id="KW-1003">Cell membrane</keyword>
<dbReference type="InterPro" id="IPR050601">
    <property type="entry name" value="CPA3_antiporter_subunitC"/>
</dbReference>
<protein>
    <submittedName>
        <fullName evidence="8">NADH-ubiquinone oxidoreductase chain 4L</fullName>
    </submittedName>
</protein>
<reference evidence="8" key="1">
    <citation type="submission" date="2008-06" db="EMBL/GenBank/DDBJ databases">
        <title>Complete sequence of Chlorobium phaeobacteroides BS1.</title>
        <authorList>
            <consortium name="US DOE Joint Genome Institute"/>
            <person name="Lucas S."/>
            <person name="Copeland A."/>
            <person name="Lapidus A."/>
            <person name="Glavina del Rio T."/>
            <person name="Dalin E."/>
            <person name="Tice H."/>
            <person name="Bruce D."/>
            <person name="Goodwin L."/>
            <person name="Pitluck S."/>
            <person name="Schmutz J."/>
            <person name="Larimer F."/>
            <person name="Land M."/>
            <person name="Hauser L."/>
            <person name="Kyrpides N."/>
            <person name="Ovchinnikova G."/>
            <person name="Li T."/>
            <person name="Liu Z."/>
            <person name="Zhao F."/>
            <person name="Overmann J."/>
            <person name="Bryant D.A."/>
            <person name="Richardson P."/>
        </authorList>
    </citation>
    <scope>NUCLEOTIDE SEQUENCE [LARGE SCALE GENOMIC DNA]</scope>
    <source>
        <strain evidence="8">BS1</strain>
    </source>
</reference>
<keyword evidence="5 7" id="KW-1133">Transmembrane helix</keyword>
<organism evidence="8">
    <name type="scientific">Chlorobium phaeobacteroides (strain BS1)</name>
    <dbReference type="NCBI Taxonomy" id="331678"/>
    <lineage>
        <taxon>Bacteria</taxon>
        <taxon>Pseudomonadati</taxon>
        <taxon>Chlorobiota</taxon>
        <taxon>Chlorobiia</taxon>
        <taxon>Chlorobiales</taxon>
        <taxon>Chlorobiaceae</taxon>
        <taxon>Chlorobium/Pelodictyon group</taxon>
        <taxon>Chlorobium</taxon>
    </lineage>
</organism>
<dbReference type="NCBIfam" id="NF009302">
    <property type="entry name" value="PRK12659.1"/>
    <property type="match status" value="1"/>
</dbReference>
<dbReference type="KEGG" id="cpb:Cphamn1_0076"/>
<dbReference type="PANTHER" id="PTHR34583">
    <property type="entry name" value="ANTIPORTER SUBUNIT MNHC2-RELATED"/>
    <property type="match status" value="1"/>
</dbReference>
<evidence type="ECO:0000256" key="1">
    <source>
        <dbReference type="ARBA" id="ARBA00004651"/>
    </source>
</evidence>
<gene>
    <name evidence="8" type="ordered locus">Cphamn1_0076</name>
</gene>
<keyword evidence="6 7" id="KW-0472">Membrane</keyword>
<proteinExistence type="inferred from homology"/>
<feature type="transmembrane region" description="Helical" evidence="7">
    <location>
        <begin position="75"/>
        <end position="95"/>
    </location>
</feature>
<comment type="similarity">
    <text evidence="2">Belongs to the CPA3 antiporters (TC 2.A.63) subunit C family.</text>
</comment>
<dbReference type="NCBIfam" id="NF006573">
    <property type="entry name" value="PRK09094.1"/>
    <property type="match status" value="1"/>
</dbReference>